<dbReference type="InterPro" id="IPR052932">
    <property type="entry name" value="OprB_Porin"/>
</dbReference>
<sequence>MRNTIDRAAIVAAAALAASAPVAVGAQTTTQEAAPSSTPDVQPATVSALPDDSQTPAPDRYKRFDDLSLKGWAIPYPKVADTILGDKLGVRDALADIGIGISPINTANFQYDFLQNDRGYKGPQLYNGQRITRTNTTVSLTATYDLGQVGLKGGQLATTFSVINNSFPAVNGPKKVRIGRLHYYQELFGGAVDFKLGYIDNTQEFLGINVGGNLATGNLGPQATIPFQLGLSYGGFAAPGFNLRVKSKNGLYNKIGVQRSLPPGGAAAENAVNPGGFRFSPPETGVLMIDEVGFNRPSAAGVKSTWIRAGGIYNTTQFARFGRPGETRDNFALFAAADRQLTQVDPTKPFRGIYAGGTINYAPPQQNFYTQYYEGRLYAVGLLASRPFDLASLVSTFNVYSPQGLAARTPPGQGNYRNTFAVTASYALRVSAGSYLQPGLGVTVHPIYTPRFSPALNGYLSIITLF</sequence>
<accession>A0A1H7TRY0</accession>
<gene>
    <name evidence="4" type="ORF">SAMN05216382_2793</name>
</gene>
<feature type="region of interest" description="Disordered" evidence="3">
    <location>
        <begin position="29"/>
        <end position="58"/>
    </location>
</feature>
<feature type="signal peptide" evidence="2">
    <location>
        <begin position="1"/>
        <end position="26"/>
    </location>
</feature>
<dbReference type="InterPro" id="IPR038673">
    <property type="entry name" value="OprB_sf"/>
</dbReference>
<feature type="compositionally biased region" description="Polar residues" evidence="3">
    <location>
        <begin position="29"/>
        <end position="40"/>
    </location>
</feature>
<evidence type="ECO:0000256" key="1">
    <source>
        <dbReference type="ARBA" id="ARBA00008769"/>
    </source>
</evidence>
<dbReference type="STRING" id="1855283.SAMN05216382_2793"/>
<evidence type="ECO:0000256" key="2">
    <source>
        <dbReference type="RuleBase" id="RU363072"/>
    </source>
</evidence>
<keyword evidence="2" id="KW-0732">Signal</keyword>
<name>A0A1H7TRY0_9SPHN</name>
<dbReference type="GO" id="GO:0008643">
    <property type="term" value="P:carbohydrate transport"/>
    <property type="evidence" value="ECO:0007669"/>
    <property type="project" value="InterPro"/>
</dbReference>
<evidence type="ECO:0000313" key="5">
    <source>
        <dbReference type="Proteomes" id="UP000199214"/>
    </source>
</evidence>
<dbReference type="Gene3D" id="2.40.160.180">
    <property type="entry name" value="Carbohydrate-selective porin OprB"/>
    <property type="match status" value="1"/>
</dbReference>
<evidence type="ECO:0000313" key="4">
    <source>
        <dbReference type="EMBL" id="SEL87176.1"/>
    </source>
</evidence>
<dbReference type="Proteomes" id="UP000199214">
    <property type="component" value="Unassembled WGS sequence"/>
</dbReference>
<evidence type="ECO:0000256" key="3">
    <source>
        <dbReference type="SAM" id="MobiDB-lite"/>
    </source>
</evidence>
<dbReference type="PANTHER" id="PTHR37944">
    <property type="entry name" value="PORIN B"/>
    <property type="match status" value="1"/>
</dbReference>
<reference evidence="5" key="1">
    <citation type="submission" date="2016-10" db="EMBL/GenBank/DDBJ databases">
        <authorList>
            <person name="Varghese N."/>
            <person name="Submissions S."/>
        </authorList>
    </citation>
    <scope>NUCLEOTIDE SEQUENCE [LARGE SCALE GENOMIC DNA]</scope>
    <source>
        <strain evidence="5">JS21-1</strain>
    </source>
</reference>
<comment type="similarity">
    <text evidence="1 2">Belongs to the OprB family.</text>
</comment>
<keyword evidence="5" id="KW-1185">Reference proteome</keyword>
<organism evidence="4 5">
    <name type="scientific">Sphingomonas palmae</name>
    <dbReference type="NCBI Taxonomy" id="1855283"/>
    <lineage>
        <taxon>Bacteria</taxon>
        <taxon>Pseudomonadati</taxon>
        <taxon>Pseudomonadota</taxon>
        <taxon>Alphaproteobacteria</taxon>
        <taxon>Sphingomonadales</taxon>
        <taxon>Sphingomonadaceae</taxon>
        <taxon>Sphingomonas</taxon>
    </lineage>
</organism>
<dbReference type="Pfam" id="PF04966">
    <property type="entry name" value="OprB"/>
    <property type="match status" value="1"/>
</dbReference>
<dbReference type="GO" id="GO:0016020">
    <property type="term" value="C:membrane"/>
    <property type="evidence" value="ECO:0007669"/>
    <property type="project" value="InterPro"/>
</dbReference>
<dbReference type="RefSeq" id="WP_093007371.1">
    <property type="nucleotide sequence ID" value="NZ_FNZZ01000006.1"/>
</dbReference>
<dbReference type="PANTHER" id="PTHR37944:SF1">
    <property type="entry name" value="PORIN B"/>
    <property type="match status" value="1"/>
</dbReference>
<dbReference type="GO" id="GO:0015288">
    <property type="term" value="F:porin activity"/>
    <property type="evidence" value="ECO:0007669"/>
    <property type="project" value="InterPro"/>
</dbReference>
<proteinExistence type="inferred from homology"/>
<dbReference type="InterPro" id="IPR007049">
    <property type="entry name" value="Carb-sel_porin_OprB"/>
</dbReference>
<dbReference type="AlphaFoldDB" id="A0A1H7TRY0"/>
<dbReference type="EMBL" id="FNZZ01000006">
    <property type="protein sequence ID" value="SEL87176.1"/>
    <property type="molecule type" value="Genomic_DNA"/>
</dbReference>
<protein>
    <submittedName>
        <fullName evidence="4">Porin</fullName>
    </submittedName>
</protein>
<dbReference type="OrthoDB" id="177316at2"/>
<feature type="chain" id="PRO_5041019351" evidence="2">
    <location>
        <begin position="27"/>
        <end position="466"/>
    </location>
</feature>